<gene>
    <name evidence="2" type="ORF">OJ996_02425</name>
</gene>
<keyword evidence="1" id="KW-1133">Transmembrane helix</keyword>
<organism evidence="2 3">
    <name type="scientific">Luteolibacter rhizosphaerae</name>
    <dbReference type="NCBI Taxonomy" id="2989719"/>
    <lineage>
        <taxon>Bacteria</taxon>
        <taxon>Pseudomonadati</taxon>
        <taxon>Verrucomicrobiota</taxon>
        <taxon>Verrucomicrobiia</taxon>
        <taxon>Verrucomicrobiales</taxon>
        <taxon>Verrucomicrobiaceae</taxon>
        <taxon>Luteolibacter</taxon>
    </lineage>
</organism>
<protein>
    <submittedName>
        <fullName evidence="2">Uncharacterized protein</fullName>
    </submittedName>
</protein>
<reference evidence="2" key="1">
    <citation type="submission" date="2022-10" db="EMBL/GenBank/DDBJ databases">
        <title>Luteolibacter sp. GHJ8, whole genome shotgun sequencing project.</title>
        <authorList>
            <person name="Zhao G."/>
            <person name="Shen L."/>
        </authorList>
    </citation>
    <scope>NUCLEOTIDE SEQUENCE</scope>
    <source>
        <strain evidence="2">GHJ8</strain>
    </source>
</reference>
<dbReference type="EMBL" id="JAPDDR010000001">
    <property type="protein sequence ID" value="MCW1912410.1"/>
    <property type="molecule type" value="Genomic_DNA"/>
</dbReference>
<comment type="caution">
    <text evidence="2">The sequence shown here is derived from an EMBL/GenBank/DDBJ whole genome shotgun (WGS) entry which is preliminary data.</text>
</comment>
<dbReference type="RefSeq" id="WP_264510773.1">
    <property type="nucleotide sequence ID" value="NZ_JAPDDR010000001.1"/>
</dbReference>
<keyword evidence="3" id="KW-1185">Reference proteome</keyword>
<evidence type="ECO:0000313" key="2">
    <source>
        <dbReference type="EMBL" id="MCW1912410.1"/>
    </source>
</evidence>
<evidence type="ECO:0000313" key="3">
    <source>
        <dbReference type="Proteomes" id="UP001165653"/>
    </source>
</evidence>
<dbReference type="Proteomes" id="UP001165653">
    <property type="component" value="Unassembled WGS sequence"/>
</dbReference>
<keyword evidence="1" id="KW-0812">Transmembrane</keyword>
<evidence type="ECO:0000256" key="1">
    <source>
        <dbReference type="SAM" id="Phobius"/>
    </source>
</evidence>
<feature type="transmembrane region" description="Helical" evidence="1">
    <location>
        <begin position="12"/>
        <end position="35"/>
    </location>
</feature>
<keyword evidence="1" id="KW-0472">Membrane</keyword>
<proteinExistence type="predicted"/>
<accession>A0ABT3FZL7</accession>
<sequence length="733" mass="80201">MKLPRSNKKLRRGFVSYVMVLGMGLVLTLLTISAYQRATMAHKVQAETQIRVDFADKEDEILRAIVNITPNRAIRAMKSGASSEATQLRWQAIFSDALTQSNARSSVSTQLQTSMGAGTSIVANNGDSTLANLNNIFDAIEPEPGYMSTGMNRSLGGGFPVPLQGSTAIADQDKDYPIITNSKIYSNLASAGVTLPVATYSRLNVIPYPEIRFGYSAPGQPFVAKRNWWAFSMQLGENDQVLNSFSRGDGSVGERDFILSIYEIPSQLAISAESFVNLGKHADGEKWANTTIEGAVYTTRAEVGSGLHIDRISGRRGLTLASDVKVGTEDLGGNPFDPGVREKYEIKHEGAFMPVTLASEAGRAAFVPINRGIEFFDRFHATNKDVEVNVLSPTSWNNYSVGALQCALRLDVKEVLTPTNPTPSVYRFSYLTGTTGSARRTMDVNMFPPVNPQTARTLEDGFAEVAQENQEYNFGTRVVDVAYGIEGYYNYIRNVTGRVRFDNATFGDPRVTKVKKGYFRPALPFDNKLLGSKRSIAIYPERLREFVAALPGGPSGTNVNNSIVINVDYVANPALAKPGPPPCPENDYGVLMTECDDLHHYEKGFSLVTNMRLYIGDDFNIVPTTTPAGLTAPFFPPCSLFAPEKRYGTEKDPFRVEMNGQLGHLGGDTGSETPVHLLDMKMSSGADAAASKIDVNLKPITHPAALPPIYMMNWLVTVEERRKAFYNSDGSAR</sequence>
<name>A0ABT3FZL7_9BACT</name>